<keyword evidence="2" id="KW-1133">Transmembrane helix</keyword>
<dbReference type="AlphaFoldDB" id="A0A6C7EFK7"/>
<dbReference type="KEGG" id="aym:YM304_24420"/>
<name>A0A6C7EFK7_ILUCY</name>
<gene>
    <name evidence="3" type="ORF">YM304_24420</name>
</gene>
<feature type="region of interest" description="Disordered" evidence="1">
    <location>
        <begin position="1"/>
        <end position="64"/>
    </location>
</feature>
<feature type="transmembrane region" description="Helical" evidence="2">
    <location>
        <begin position="68"/>
        <end position="88"/>
    </location>
</feature>
<evidence type="ECO:0000256" key="1">
    <source>
        <dbReference type="SAM" id="MobiDB-lite"/>
    </source>
</evidence>
<evidence type="ECO:0000256" key="2">
    <source>
        <dbReference type="SAM" id="Phobius"/>
    </source>
</evidence>
<keyword evidence="2" id="KW-0472">Membrane</keyword>
<sequence length="358" mass="36514">MPPPTGAAPATPPSLPVLPPPGAPQAAPATADVATDSAEPLTAIPPVAPPGDTDPDAPSNDEKRRPPVGLLIALFAAIVVGIAGFFVLSGDSSSDGADAPPVTRPRPAADGNVAADVDSEPETAIGEILDDANDVVADINANGQEEELLAELGLDATGNPIEVADAGYRFTWEDPSGQDLDIVVDSESNDYAVVASDGISFRHIGDAYYGQSGDDGEWYELAGDPFGAIPVVGLDGIPSVDEVVPAAVTPYVVSDTVDGPSRVVMIDDAAFAAADLDARNAWLAPWGLIDETVDSASSVVVRLTFDPSGDNVVGAHIETPAIGGFAAFSITETYEVAPVIENPMSTLPVDEAAVDLGE</sequence>
<protein>
    <submittedName>
        <fullName evidence="3">Uncharacterized protein</fullName>
    </submittedName>
</protein>
<accession>A0A6C7EFK7</accession>
<proteinExistence type="predicted"/>
<evidence type="ECO:0000313" key="3">
    <source>
        <dbReference type="EMBL" id="BAN02756.1"/>
    </source>
</evidence>
<feature type="compositionally biased region" description="Pro residues" evidence="1">
    <location>
        <begin position="1"/>
        <end position="23"/>
    </location>
</feature>
<dbReference type="Proteomes" id="UP000011863">
    <property type="component" value="Chromosome"/>
</dbReference>
<reference evidence="3 4" key="1">
    <citation type="journal article" date="2013" name="Int. J. Syst. Evol. Microbiol.">
        <title>Ilumatobacter nonamiense sp. nov. and Ilumatobacter coccineum sp. nov., isolated from seashore sand.</title>
        <authorList>
            <person name="Matsumoto A."/>
            <person name="Kasai H."/>
            <person name="Matsuo Y."/>
            <person name="Shizuri Y."/>
            <person name="Ichikawa N."/>
            <person name="Fujita N."/>
            <person name="Omura S."/>
            <person name="Takahashi Y."/>
        </authorList>
    </citation>
    <scope>NUCLEOTIDE SEQUENCE [LARGE SCALE GENOMIC DNA]</scope>
    <source>
        <strain evidence="4">NBRC 103263 / KCTC 29153 / YM16-304</strain>
    </source>
</reference>
<organism evidence="3 4">
    <name type="scientific">Ilumatobacter coccineus (strain NBRC 103263 / KCTC 29153 / YM16-304)</name>
    <dbReference type="NCBI Taxonomy" id="1313172"/>
    <lineage>
        <taxon>Bacteria</taxon>
        <taxon>Bacillati</taxon>
        <taxon>Actinomycetota</taxon>
        <taxon>Acidimicrobiia</taxon>
        <taxon>Acidimicrobiales</taxon>
        <taxon>Ilumatobacteraceae</taxon>
        <taxon>Ilumatobacter</taxon>
    </lineage>
</organism>
<feature type="region of interest" description="Disordered" evidence="1">
    <location>
        <begin position="92"/>
        <end position="114"/>
    </location>
</feature>
<keyword evidence="2" id="KW-0812">Transmembrane</keyword>
<keyword evidence="4" id="KW-1185">Reference proteome</keyword>
<feature type="compositionally biased region" description="Low complexity" evidence="1">
    <location>
        <begin position="24"/>
        <end position="38"/>
    </location>
</feature>
<dbReference type="EMBL" id="AP012057">
    <property type="protein sequence ID" value="BAN02756.1"/>
    <property type="molecule type" value="Genomic_DNA"/>
</dbReference>
<evidence type="ECO:0000313" key="4">
    <source>
        <dbReference type="Proteomes" id="UP000011863"/>
    </source>
</evidence>